<evidence type="ECO:0000256" key="1">
    <source>
        <dbReference type="ARBA" id="ARBA00007471"/>
    </source>
</evidence>
<proteinExistence type="inferred from homology"/>
<dbReference type="Proteomes" id="UP000728185">
    <property type="component" value="Unassembled WGS sequence"/>
</dbReference>
<organism evidence="3 4">
    <name type="scientific">Fasciolopsis buskii</name>
    <dbReference type="NCBI Taxonomy" id="27845"/>
    <lineage>
        <taxon>Eukaryota</taxon>
        <taxon>Metazoa</taxon>
        <taxon>Spiralia</taxon>
        <taxon>Lophotrochozoa</taxon>
        <taxon>Platyhelminthes</taxon>
        <taxon>Trematoda</taxon>
        <taxon>Digenea</taxon>
        <taxon>Plagiorchiida</taxon>
        <taxon>Echinostomata</taxon>
        <taxon>Echinostomatoidea</taxon>
        <taxon>Fasciolidae</taxon>
        <taxon>Fasciolopsis</taxon>
    </lineage>
</organism>
<dbReference type="InterPro" id="IPR030564">
    <property type="entry name" value="Myotubularin"/>
</dbReference>
<evidence type="ECO:0000259" key="2">
    <source>
        <dbReference type="PROSITE" id="PS51339"/>
    </source>
</evidence>
<reference evidence="3" key="1">
    <citation type="submission" date="2019-05" db="EMBL/GenBank/DDBJ databases">
        <title>Annotation for the trematode Fasciolopsis buski.</title>
        <authorList>
            <person name="Choi Y.-J."/>
        </authorList>
    </citation>
    <scope>NUCLEOTIDE SEQUENCE</scope>
    <source>
        <strain evidence="3">HT</strain>
        <tissue evidence="3">Whole worm</tissue>
    </source>
</reference>
<dbReference type="EMBL" id="LUCM01001053">
    <property type="protein sequence ID" value="KAA0199571.1"/>
    <property type="molecule type" value="Genomic_DNA"/>
</dbReference>
<dbReference type="InterPro" id="IPR010569">
    <property type="entry name" value="Myotubularin-like_Pase_dom"/>
</dbReference>
<keyword evidence="4" id="KW-1185">Reference proteome</keyword>
<dbReference type="AlphaFoldDB" id="A0A8E0S279"/>
<comment type="caution">
    <text evidence="3">The sequence shown here is derived from an EMBL/GenBank/DDBJ whole genome shotgun (WGS) entry which is preliminary data.</text>
</comment>
<dbReference type="GO" id="GO:0005737">
    <property type="term" value="C:cytoplasm"/>
    <property type="evidence" value="ECO:0007669"/>
    <property type="project" value="TreeGrafter"/>
</dbReference>
<dbReference type="SUPFAM" id="SSF52799">
    <property type="entry name" value="(Phosphotyrosine protein) phosphatases II"/>
    <property type="match status" value="1"/>
</dbReference>
<gene>
    <name evidence="3" type="ORF">FBUS_07925</name>
</gene>
<sequence>TSPVNNYPVHPDERARHRWCQLPGEHDWIENPDFSFCRTYPLLVPSVQFQRPLIEIRQYFDGFRFPVLSCYYVGAQPNKKNKMNDDITRDAEIISDNNIKRAPVVMSSPVRLLRSGQFKVSLPLDSFLNSYVTKPIGGSVRSRRSRLARIVRIRIHETDMNTIRNSPDTFLPIDTGSSNQLSGLMNQLCLDDSVSLCTTSSLSGSSLRSSWYIPLVSGPLEEMGSKSFVPNRPPSGIKHTRSPHCTIDSLGSEFSWCAPNSLAVQKAWLRLGSLIRLSQLHTPTSETTATDDQNCRTSWSSRRSIGALSMLDMHTIESEDLTTNQYPLWLDEACEPVQMSTSQTFLHCFFPNRERISSQDEPSSLRTLRLSIGNLSRSVRSNGGDAGLDSASLLAGSKSRLPLRTSLTALAMNRAAHRSDWHANLIDTKWLDLVLFGLKQANQLAKLIIQFSSDSTRTYTPSSVRGNALFTGTILVLTGPGSGRTWQPLLTSLTQILLEALRRTEPGFQRLWASGLPGSIPFATVDYVLTVDRHERVYKFDPITNVWSSSVDGARPTPSARFFRSSADIPHTPVRLLVFTTSLEVYAFRLCSSGFSFNSNETKTKEEMKRMLHQFLNLFTARLHYVRAGSGISLAENYLAQLCLSKPTKEQSNSSKPQSTIAPSLNPFHISGIEMTDGIEDHLILCPETRTLSGFEDLIEREWIRYGYPFAPDPPDWHDSAVAADYDSGATFALFLDCVHQMLYQFPAEFAFTEDYLVVLLDCALSRGGGLPPFAIEFACSCDAARCVSTKGVPKSFLKIQSNWLFMNKALRSFRDWTSIYTVDGCRLFANWCYYWRYGYQDASLQTPTNEKSIKEEIVSHAVDPLFSLTSPASFVRLWIHGWLRWNRSLRLCRGGGYAFDAAFYRELLSMDPAPEGSAGFASFLHPTTSATPYSGWLSDEAILLAESGATTNLGWGCLAQWSKNALVSELLKLASAWENSPDFCGC</sequence>
<evidence type="ECO:0000313" key="3">
    <source>
        <dbReference type="EMBL" id="KAA0199571.1"/>
    </source>
</evidence>
<dbReference type="OrthoDB" id="271628at2759"/>
<dbReference type="InterPro" id="IPR029021">
    <property type="entry name" value="Prot-tyrosine_phosphatase-like"/>
</dbReference>
<dbReference type="PANTHER" id="PTHR10807">
    <property type="entry name" value="MYOTUBULARIN-RELATED"/>
    <property type="match status" value="1"/>
</dbReference>
<evidence type="ECO:0000313" key="4">
    <source>
        <dbReference type="Proteomes" id="UP000728185"/>
    </source>
</evidence>
<dbReference type="PANTHER" id="PTHR10807:SF110">
    <property type="entry name" value="FI17948P1"/>
    <property type="match status" value="1"/>
</dbReference>
<feature type="domain" description="Myotubularin phosphatase" evidence="2">
    <location>
        <begin position="683"/>
        <end position="766"/>
    </location>
</feature>
<dbReference type="Pfam" id="PF06602">
    <property type="entry name" value="Myotub-related"/>
    <property type="match status" value="1"/>
</dbReference>
<dbReference type="GO" id="GO:0016020">
    <property type="term" value="C:membrane"/>
    <property type="evidence" value="ECO:0007669"/>
    <property type="project" value="TreeGrafter"/>
</dbReference>
<protein>
    <recommendedName>
        <fullName evidence="2">Myotubularin phosphatase domain-containing protein</fullName>
    </recommendedName>
</protein>
<feature type="non-terminal residue" evidence="3">
    <location>
        <position position="1"/>
    </location>
</feature>
<name>A0A8E0S279_9TREM</name>
<comment type="similarity">
    <text evidence="1">Belongs to the protein-tyrosine phosphatase family. Non-receptor class myotubularin subfamily.</text>
</comment>
<dbReference type="PROSITE" id="PS51339">
    <property type="entry name" value="PPASE_MYOTUBULARIN"/>
    <property type="match status" value="1"/>
</dbReference>
<dbReference type="GO" id="GO:0046856">
    <property type="term" value="P:phosphatidylinositol dephosphorylation"/>
    <property type="evidence" value="ECO:0007669"/>
    <property type="project" value="TreeGrafter"/>
</dbReference>
<accession>A0A8E0S279</accession>